<gene>
    <name evidence="3" type="ORF">PLESHI_03825</name>
</gene>
<dbReference type="PROSITE" id="PS51257">
    <property type="entry name" value="PROKAR_LIPOPROTEIN"/>
    <property type="match status" value="1"/>
</dbReference>
<evidence type="ECO:0008006" key="5">
    <source>
        <dbReference type="Google" id="ProtNLM"/>
    </source>
</evidence>
<dbReference type="PATRIC" id="fig|1315976.3.peg.748"/>
<feature type="region of interest" description="Disordered" evidence="1">
    <location>
        <begin position="122"/>
        <end position="205"/>
    </location>
</feature>
<comment type="caution">
    <text evidence="3">The sequence shown here is derived from an EMBL/GenBank/DDBJ whole genome shotgun (WGS) entry which is preliminary data.</text>
</comment>
<keyword evidence="2" id="KW-0732">Signal</keyword>
<dbReference type="HOGENOM" id="CLU_1467636_0_0_6"/>
<evidence type="ECO:0000256" key="1">
    <source>
        <dbReference type="SAM" id="MobiDB-lite"/>
    </source>
</evidence>
<dbReference type="AlphaFoldDB" id="R8ATZ2"/>
<organism evidence="3 4">
    <name type="scientific">Plesiomonas shigelloides 302-73</name>
    <dbReference type="NCBI Taxonomy" id="1315976"/>
    <lineage>
        <taxon>Bacteria</taxon>
        <taxon>Pseudomonadati</taxon>
        <taxon>Pseudomonadota</taxon>
        <taxon>Gammaproteobacteria</taxon>
        <taxon>Enterobacterales</taxon>
        <taxon>Enterobacteriaceae</taxon>
        <taxon>Plesiomonas</taxon>
    </lineage>
</organism>
<name>R8ATZ2_PLESH</name>
<evidence type="ECO:0000313" key="4">
    <source>
        <dbReference type="Proteomes" id="UP000014012"/>
    </source>
</evidence>
<accession>R8ATZ2</accession>
<feature type="chain" id="PRO_5004451515" description="Lipoprotein" evidence="2">
    <location>
        <begin position="29"/>
        <end position="205"/>
    </location>
</feature>
<sequence length="205" mass="23298">MAKSGKTAQYARRALGLLVLCAVMTGCAGYGSHTTATISSEAGYAYLYGDDDPWRYHDNDWIYYYPGCCADRDELQERLQDWWQAQDPARQQAIKDHVGHWDERHFAANVPALQQQLDRRWHSMSAEQQMNARQRWQARPVSKHTPNSVLRESAHDPALQLQRTPSSALSPQKLPAHTVRPATRSGVVPAPKPVRPMSAPRGRWR</sequence>
<feature type="compositionally biased region" description="Polar residues" evidence="1">
    <location>
        <begin position="161"/>
        <end position="170"/>
    </location>
</feature>
<dbReference type="EMBL" id="AQQO01000027">
    <property type="protein sequence ID" value="EON89775.1"/>
    <property type="molecule type" value="Genomic_DNA"/>
</dbReference>
<keyword evidence="4" id="KW-1185">Reference proteome</keyword>
<evidence type="ECO:0000313" key="3">
    <source>
        <dbReference type="EMBL" id="EON89775.1"/>
    </source>
</evidence>
<protein>
    <recommendedName>
        <fullName evidence="5">Lipoprotein</fullName>
    </recommendedName>
</protein>
<feature type="signal peptide" evidence="2">
    <location>
        <begin position="1"/>
        <end position="28"/>
    </location>
</feature>
<evidence type="ECO:0000256" key="2">
    <source>
        <dbReference type="SAM" id="SignalP"/>
    </source>
</evidence>
<feature type="compositionally biased region" description="Polar residues" evidence="1">
    <location>
        <begin position="125"/>
        <end position="134"/>
    </location>
</feature>
<reference evidence="3 4" key="1">
    <citation type="journal article" date="2013" name="Genome Announc.">
        <title>Genome Sequence of Plesiomonas shigelloides Strain 302-73 (Serotype O1).</title>
        <authorList>
            <person name="Pique N."/>
            <person name="Aquilini E."/>
            <person name="Alioto T."/>
            <person name="Minana-Galbis D."/>
            <person name="Tomas J.M."/>
        </authorList>
    </citation>
    <scope>NUCLEOTIDE SEQUENCE [LARGE SCALE GENOMIC DNA]</scope>
    <source>
        <strain evidence="3 4">302-73</strain>
    </source>
</reference>
<proteinExistence type="predicted"/>
<dbReference type="Proteomes" id="UP000014012">
    <property type="component" value="Unassembled WGS sequence"/>
</dbReference>
<dbReference type="OrthoDB" id="5588869at2"/>
<dbReference type="RefSeq" id="WP_010862398.1">
    <property type="nucleotide sequence ID" value="NZ_KB944507.1"/>
</dbReference>